<feature type="non-terminal residue" evidence="2">
    <location>
        <position position="1"/>
    </location>
</feature>
<keyword evidence="1" id="KW-0472">Membrane</keyword>
<dbReference type="EMBL" id="UINC01126696">
    <property type="protein sequence ID" value="SVD05337.1"/>
    <property type="molecule type" value="Genomic_DNA"/>
</dbReference>
<evidence type="ECO:0000313" key="2">
    <source>
        <dbReference type="EMBL" id="SVD05337.1"/>
    </source>
</evidence>
<feature type="transmembrane region" description="Helical" evidence="1">
    <location>
        <begin position="12"/>
        <end position="30"/>
    </location>
</feature>
<evidence type="ECO:0000256" key="1">
    <source>
        <dbReference type="SAM" id="Phobius"/>
    </source>
</evidence>
<reference evidence="2" key="1">
    <citation type="submission" date="2018-05" db="EMBL/GenBank/DDBJ databases">
        <authorList>
            <person name="Lanie J.A."/>
            <person name="Ng W.-L."/>
            <person name="Kazmierczak K.M."/>
            <person name="Andrzejewski T.M."/>
            <person name="Davidsen T.M."/>
            <person name="Wayne K.J."/>
            <person name="Tettelin H."/>
            <person name="Glass J.I."/>
            <person name="Rusch D."/>
            <person name="Podicherti R."/>
            <person name="Tsui H.-C.T."/>
            <person name="Winkler M.E."/>
        </authorList>
    </citation>
    <scope>NUCLEOTIDE SEQUENCE</scope>
</reference>
<organism evidence="2">
    <name type="scientific">marine metagenome</name>
    <dbReference type="NCBI Taxonomy" id="408172"/>
    <lineage>
        <taxon>unclassified sequences</taxon>
        <taxon>metagenomes</taxon>
        <taxon>ecological metagenomes</taxon>
    </lineage>
</organism>
<gene>
    <name evidence="2" type="ORF">METZ01_LOCUS358191</name>
</gene>
<keyword evidence="1" id="KW-1133">Transmembrane helix</keyword>
<sequence length="58" mass="6667">VQNGARRYQRGRIFIVVVIHVPVVVEARAVHRLGPYRLSRIDKLDALVGAEHMHVRLE</sequence>
<name>A0A382S836_9ZZZZ</name>
<protein>
    <submittedName>
        <fullName evidence="2">Uncharacterized protein</fullName>
    </submittedName>
</protein>
<proteinExistence type="predicted"/>
<dbReference type="AlphaFoldDB" id="A0A382S836"/>
<keyword evidence="1" id="KW-0812">Transmembrane</keyword>
<feature type="non-terminal residue" evidence="2">
    <location>
        <position position="58"/>
    </location>
</feature>
<accession>A0A382S836</accession>